<comment type="function">
    <text evidence="11 12">Catalyzes the anaerobic formation of alpha-ketobutyrate and ammonia from threonine in a two-step reaction. The first step involved a dehydration of threonine and a production of enamine intermediates (aminocrotonate), which tautomerizes to its imine form (iminobutyrate). Both intermediates are unstable and short-lived. The second step is the nonenzymatic hydrolysis of the enamine/imine intermediates to form 2-ketobutyrate and free ammonia. In the low water environment of the cell, the second step is accelerated by RidA.</text>
</comment>
<dbReference type="SUPFAM" id="SSF55021">
    <property type="entry name" value="ACT-like"/>
    <property type="match status" value="1"/>
</dbReference>
<dbReference type="InterPro" id="IPR011820">
    <property type="entry name" value="IlvA"/>
</dbReference>
<dbReference type="PROSITE" id="PS00165">
    <property type="entry name" value="DEHYDRATASE_SER_THR"/>
    <property type="match status" value="1"/>
</dbReference>
<dbReference type="Pfam" id="PF00291">
    <property type="entry name" value="PALP"/>
    <property type="match status" value="1"/>
</dbReference>
<organism evidence="14 15">
    <name type="scientific">Epilithonimonas lactis</name>
    <dbReference type="NCBI Taxonomy" id="421072"/>
    <lineage>
        <taxon>Bacteria</taxon>
        <taxon>Pseudomonadati</taxon>
        <taxon>Bacteroidota</taxon>
        <taxon>Flavobacteriia</taxon>
        <taxon>Flavobacteriales</taxon>
        <taxon>Weeksellaceae</taxon>
        <taxon>Chryseobacterium group</taxon>
        <taxon>Epilithonimonas</taxon>
    </lineage>
</organism>
<dbReference type="GO" id="GO:0006567">
    <property type="term" value="P:L-threonine catabolic process"/>
    <property type="evidence" value="ECO:0007669"/>
    <property type="project" value="TreeGrafter"/>
</dbReference>
<evidence type="ECO:0000313" key="15">
    <source>
        <dbReference type="Proteomes" id="UP000028623"/>
    </source>
</evidence>
<evidence type="ECO:0000256" key="4">
    <source>
        <dbReference type="ARBA" id="ARBA00010869"/>
    </source>
</evidence>
<evidence type="ECO:0000256" key="11">
    <source>
        <dbReference type="ARBA" id="ARBA00025527"/>
    </source>
</evidence>
<keyword evidence="6 12" id="KW-0028">Amino-acid biosynthesis</keyword>
<sequence>MKMNETLIFPTLEAVKEARKSIENVVNYTPLQYNARLSEKFGANIFLKREDLQPVRSYKLRGAYNKIKTLFNEGKVSQGIVCASAGNHAQGVAFSCKQLQIKGTIFMPVTTPKQKLEQVEMFGGNYAEIRLVGDTFDASKTAAFEFAETSGAAFIHPFDDVQIIEGQATLALEILEQQKENIDFIFIPIGGGGLASGISTVFKELSKETQLIGVEPKGAPSMRLSIENNINTELSEVDSFVDGAAVKRVGDLTFEICKTALEDCISVDEGKICETILQLYNKDAIVLEPAGALSISALEQYRNQIKGKNVVCIVSGSNNDITRMEEIKERALLYNGLKHYFMVKFPQRPGSLKDFVLNVLGSNDDITHFEYTKKNSRETALAIVGIELSNPLDFDGLKQRMQELGYFESYLNDNPDVLNMLI</sequence>
<evidence type="ECO:0000256" key="1">
    <source>
        <dbReference type="ARBA" id="ARBA00001274"/>
    </source>
</evidence>
<dbReference type="CDD" id="cd01562">
    <property type="entry name" value="Thr-dehyd"/>
    <property type="match status" value="1"/>
</dbReference>
<dbReference type="Pfam" id="PF00585">
    <property type="entry name" value="Thr_dehydrat_C"/>
    <property type="match status" value="1"/>
</dbReference>
<dbReference type="AlphaFoldDB" id="A0A085BHJ1"/>
<dbReference type="RefSeq" id="WP_034975189.1">
    <property type="nucleotide sequence ID" value="NZ_FOFI01000003.1"/>
</dbReference>
<dbReference type="EC" id="4.3.1.19" evidence="12"/>
<dbReference type="STRING" id="421072.SAMN04488097_2239"/>
<evidence type="ECO:0000313" key="14">
    <source>
        <dbReference type="EMBL" id="KFC21936.1"/>
    </source>
</evidence>
<evidence type="ECO:0000256" key="6">
    <source>
        <dbReference type="ARBA" id="ARBA00022605"/>
    </source>
</evidence>
<dbReference type="SUPFAM" id="SSF53686">
    <property type="entry name" value="Tryptophan synthase beta subunit-like PLP-dependent enzymes"/>
    <property type="match status" value="1"/>
</dbReference>
<evidence type="ECO:0000256" key="12">
    <source>
        <dbReference type="RuleBase" id="RU362012"/>
    </source>
</evidence>
<dbReference type="FunFam" id="3.40.50.1100:FF:000005">
    <property type="entry name" value="Threonine dehydratase catabolic"/>
    <property type="match status" value="1"/>
</dbReference>
<keyword evidence="7 12" id="KW-0412">Isoleucine biosynthesis</keyword>
<comment type="similarity">
    <text evidence="4 12">Belongs to the serine/threonine dehydratase family.</text>
</comment>
<dbReference type="Gene3D" id="3.40.50.1100">
    <property type="match status" value="2"/>
</dbReference>
<comment type="pathway">
    <text evidence="3 12">Amino-acid biosynthesis; L-isoleucine biosynthesis; 2-oxobutanoate from L-threonine: step 1/1.</text>
</comment>
<dbReference type="PANTHER" id="PTHR48078:SF11">
    <property type="entry name" value="THREONINE DEHYDRATASE, MITOCHONDRIAL"/>
    <property type="match status" value="1"/>
</dbReference>
<dbReference type="InterPro" id="IPR001721">
    <property type="entry name" value="TD_ACT-like"/>
</dbReference>
<evidence type="ECO:0000259" key="13">
    <source>
        <dbReference type="PROSITE" id="PS51672"/>
    </source>
</evidence>
<keyword evidence="9 12" id="KW-0456">Lyase</keyword>
<evidence type="ECO:0000256" key="7">
    <source>
        <dbReference type="ARBA" id="ARBA00022624"/>
    </source>
</evidence>
<dbReference type="PROSITE" id="PS51672">
    <property type="entry name" value="ACT_LIKE"/>
    <property type="match status" value="1"/>
</dbReference>
<dbReference type="eggNOG" id="COG1171">
    <property type="taxonomic scope" value="Bacteria"/>
</dbReference>
<keyword evidence="15" id="KW-1185">Reference proteome</keyword>
<dbReference type="GO" id="GO:0009097">
    <property type="term" value="P:isoleucine biosynthetic process"/>
    <property type="evidence" value="ECO:0007669"/>
    <property type="project" value="UniProtKB-UniRule"/>
</dbReference>
<dbReference type="InterPro" id="IPR036052">
    <property type="entry name" value="TrpB-like_PALP_sf"/>
</dbReference>
<comment type="cofactor">
    <cofactor evidence="2 12">
        <name>pyridoxal 5'-phosphate</name>
        <dbReference type="ChEBI" id="CHEBI:597326"/>
    </cofactor>
</comment>
<dbReference type="InterPro" id="IPR045865">
    <property type="entry name" value="ACT-like_dom_sf"/>
</dbReference>
<evidence type="ECO:0000256" key="2">
    <source>
        <dbReference type="ARBA" id="ARBA00001933"/>
    </source>
</evidence>
<keyword evidence="8 12" id="KW-0663">Pyridoxal phosphate</keyword>
<dbReference type="EMBL" id="JPLY01000003">
    <property type="protein sequence ID" value="KFC21936.1"/>
    <property type="molecule type" value="Genomic_DNA"/>
</dbReference>
<evidence type="ECO:0000256" key="10">
    <source>
        <dbReference type="ARBA" id="ARBA00023304"/>
    </source>
</evidence>
<comment type="caution">
    <text evidence="14">The sequence shown here is derived from an EMBL/GenBank/DDBJ whole genome shotgun (WGS) entry which is preliminary data.</text>
</comment>
<dbReference type="Proteomes" id="UP000028623">
    <property type="component" value="Unassembled WGS sequence"/>
</dbReference>
<evidence type="ECO:0000256" key="9">
    <source>
        <dbReference type="ARBA" id="ARBA00023239"/>
    </source>
</evidence>
<dbReference type="UniPathway" id="UPA00047">
    <property type="reaction ID" value="UER00054"/>
</dbReference>
<evidence type="ECO:0000256" key="3">
    <source>
        <dbReference type="ARBA" id="ARBA00004810"/>
    </source>
</evidence>
<dbReference type="NCBIfam" id="NF006390">
    <property type="entry name" value="PRK08639.1"/>
    <property type="match status" value="1"/>
</dbReference>
<dbReference type="InterPro" id="IPR050147">
    <property type="entry name" value="Ser/Thr_Dehydratase"/>
</dbReference>
<keyword evidence="10 12" id="KW-0100">Branched-chain amino acid biosynthesis</keyword>
<dbReference type="GO" id="GO:0006565">
    <property type="term" value="P:L-serine catabolic process"/>
    <property type="evidence" value="ECO:0007669"/>
    <property type="project" value="TreeGrafter"/>
</dbReference>
<comment type="catalytic activity">
    <reaction evidence="1 12">
        <text>L-threonine = 2-oxobutanoate + NH4(+)</text>
        <dbReference type="Rhea" id="RHEA:22108"/>
        <dbReference type="ChEBI" id="CHEBI:16763"/>
        <dbReference type="ChEBI" id="CHEBI:28938"/>
        <dbReference type="ChEBI" id="CHEBI:57926"/>
        <dbReference type="EC" id="4.3.1.19"/>
    </reaction>
</comment>
<dbReference type="InterPro" id="IPR000634">
    <property type="entry name" value="Ser/Thr_deHydtase_PyrdxlP-BS"/>
</dbReference>
<reference evidence="14 15" key="1">
    <citation type="submission" date="2014-07" db="EMBL/GenBank/DDBJ databases">
        <title>Epilithonimonas lactis LMG 22401 Genome.</title>
        <authorList>
            <person name="Pipes S.E."/>
            <person name="Stropko S.J."/>
        </authorList>
    </citation>
    <scope>NUCLEOTIDE SEQUENCE [LARGE SCALE GENOMIC DNA]</scope>
    <source>
        <strain evidence="14 15">LMG 24401</strain>
    </source>
</reference>
<proteinExistence type="inferred from homology"/>
<dbReference type="GO" id="GO:0004794">
    <property type="term" value="F:threonine deaminase activity"/>
    <property type="evidence" value="ECO:0007669"/>
    <property type="project" value="UniProtKB-UniRule"/>
</dbReference>
<dbReference type="InterPro" id="IPR001926">
    <property type="entry name" value="TrpB-like_PALP"/>
</dbReference>
<dbReference type="NCBIfam" id="TIGR02079">
    <property type="entry name" value="THD1"/>
    <property type="match status" value="1"/>
</dbReference>
<dbReference type="GO" id="GO:0030170">
    <property type="term" value="F:pyridoxal phosphate binding"/>
    <property type="evidence" value="ECO:0007669"/>
    <property type="project" value="InterPro"/>
</dbReference>
<protein>
    <recommendedName>
        <fullName evidence="12">L-threonine dehydratase</fullName>
        <ecNumber evidence="12">4.3.1.19</ecNumber>
    </recommendedName>
    <alternativeName>
        <fullName evidence="12">Threonine deaminase</fullName>
    </alternativeName>
</protein>
<evidence type="ECO:0000256" key="5">
    <source>
        <dbReference type="ARBA" id="ARBA00011881"/>
    </source>
</evidence>
<name>A0A085BHJ1_9FLAO</name>
<feature type="domain" description="ACT-like" evidence="13">
    <location>
        <begin position="339"/>
        <end position="413"/>
    </location>
</feature>
<dbReference type="GO" id="GO:0003941">
    <property type="term" value="F:L-serine ammonia-lyase activity"/>
    <property type="evidence" value="ECO:0007669"/>
    <property type="project" value="TreeGrafter"/>
</dbReference>
<gene>
    <name evidence="12" type="primary">ilvA</name>
    <name evidence="14" type="ORF">IO89_08135</name>
</gene>
<comment type="subunit">
    <text evidence="5 12">Homotetramer.</text>
</comment>
<dbReference type="PANTHER" id="PTHR48078">
    <property type="entry name" value="THREONINE DEHYDRATASE, MITOCHONDRIAL-RELATED"/>
    <property type="match status" value="1"/>
</dbReference>
<accession>A0A085BHJ1</accession>
<evidence type="ECO:0000256" key="8">
    <source>
        <dbReference type="ARBA" id="ARBA00022898"/>
    </source>
</evidence>